<name>A0ABV4MRM1_9VIBR</name>
<evidence type="ECO:0008006" key="3">
    <source>
        <dbReference type="Google" id="ProtNLM"/>
    </source>
</evidence>
<proteinExistence type="predicted"/>
<keyword evidence="2" id="KW-1185">Reference proteome</keyword>
<dbReference type="Proteomes" id="UP001570071">
    <property type="component" value="Unassembled WGS sequence"/>
</dbReference>
<organism evidence="1 2">
    <name type="scientific">Vibrio pomeroyi</name>
    <dbReference type="NCBI Taxonomy" id="198832"/>
    <lineage>
        <taxon>Bacteria</taxon>
        <taxon>Pseudomonadati</taxon>
        <taxon>Pseudomonadota</taxon>
        <taxon>Gammaproteobacteria</taxon>
        <taxon>Vibrionales</taxon>
        <taxon>Vibrionaceae</taxon>
        <taxon>Vibrio</taxon>
    </lineage>
</organism>
<comment type="caution">
    <text evidence="1">The sequence shown here is derived from an EMBL/GenBank/DDBJ whole genome shotgun (WGS) entry which is preliminary data.</text>
</comment>
<protein>
    <recommendedName>
        <fullName evidence="3">Phage protein</fullName>
    </recommendedName>
</protein>
<accession>A0ABV4MRM1</accession>
<gene>
    <name evidence="1" type="ORF">AB6D66_01535</name>
</gene>
<dbReference type="RefSeq" id="WP_269336673.1">
    <property type="nucleotide sequence ID" value="NZ_JBFSSG010000001.1"/>
</dbReference>
<dbReference type="EMBL" id="JBFSSG010000001">
    <property type="protein sequence ID" value="MEZ8719730.1"/>
    <property type="molecule type" value="Genomic_DNA"/>
</dbReference>
<evidence type="ECO:0000313" key="2">
    <source>
        <dbReference type="Proteomes" id="UP001570071"/>
    </source>
</evidence>
<evidence type="ECO:0000313" key="1">
    <source>
        <dbReference type="EMBL" id="MEZ8719730.1"/>
    </source>
</evidence>
<sequence length="136" mass="14874">MTQVKINPDMCDKLRAELNAAFDDIKTRLGVEIKVGKMTYEADGSQATAKITMLGTDDSGNTISPEYKALLGAVGSFPWLEGKIDKPFSDGKEKLQLTGFNHRARKFPFMATYLTGGMKGRGVGFTVAHLQNLLTK</sequence>
<reference evidence="1 2" key="1">
    <citation type="journal article" date="2024" name="ISME J.">
        <title>Tailless and filamentous prophages are predominant in marine Vibrio.</title>
        <authorList>
            <person name="Steensen K."/>
            <person name="Seneca J."/>
            <person name="Bartlau N."/>
            <person name="Yu X.A."/>
            <person name="Hussain F.A."/>
            <person name="Polz M.F."/>
        </authorList>
    </citation>
    <scope>NUCLEOTIDE SEQUENCE [LARGE SCALE GENOMIC DNA]</scope>
    <source>
        <strain evidence="1 2">10N.239.312.F12</strain>
    </source>
</reference>